<dbReference type="AlphaFoldDB" id="C5B4T8"/>
<keyword evidence="3" id="KW-1185">Reference proteome</keyword>
<evidence type="ECO:0000313" key="3">
    <source>
        <dbReference type="Proteomes" id="UP000009081"/>
    </source>
</evidence>
<organism evidence="2 3">
    <name type="scientific">Methylorubrum extorquens (strain ATCC 14718 / DSM 1338 / JCM 2805 / NCIMB 9133 / AM1)</name>
    <name type="common">Methylobacterium extorquens</name>
    <dbReference type="NCBI Taxonomy" id="272630"/>
    <lineage>
        <taxon>Bacteria</taxon>
        <taxon>Pseudomonadati</taxon>
        <taxon>Pseudomonadota</taxon>
        <taxon>Alphaproteobacteria</taxon>
        <taxon>Hyphomicrobiales</taxon>
        <taxon>Methylobacteriaceae</taxon>
        <taxon>Methylorubrum</taxon>
    </lineage>
</organism>
<gene>
    <name evidence="2" type="ordered locus">MexAM1_META2p0623</name>
</gene>
<feature type="compositionally biased region" description="Basic and acidic residues" evidence="1">
    <location>
        <begin position="20"/>
        <end position="39"/>
    </location>
</feature>
<dbReference type="HOGENOM" id="CLU_1000429_0_0_5"/>
<dbReference type="Proteomes" id="UP000009081">
    <property type="component" value="Plasmid megaplasmid"/>
</dbReference>
<reference evidence="2 3" key="1">
    <citation type="journal article" date="2009" name="PLoS ONE">
        <title>Methylobacterium genome sequences: a reference blueprint to investigate microbial metabolism of C1 compounds from natural and industrial sources.</title>
        <authorList>
            <person name="Vuilleumier S."/>
            <person name="Chistoserdova L."/>
            <person name="Lee M.-C."/>
            <person name="Bringel F."/>
            <person name="Lajus A."/>
            <person name="Zhou Y."/>
            <person name="Gourion B."/>
            <person name="Barbe V."/>
            <person name="Chang J."/>
            <person name="Cruveiller S."/>
            <person name="Dossat C."/>
            <person name="Gillett W."/>
            <person name="Gruffaz C."/>
            <person name="Haugen E."/>
            <person name="Hourcade E."/>
            <person name="Levy R."/>
            <person name="Mangenot S."/>
            <person name="Muller E."/>
            <person name="Nadalig T."/>
            <person name="Pagni M."/>
            <person name="Penny C."/>
            <person name="Peyraud R."/>
            <person name="Robinson D.G."/>
            <person name="Roche D."/>
            <person name="Rouy Z."/>
            <person name="Saenampechek C."/>
            <person name="Salvignol G."/>
            <person name="Vallenet D."/>
            <person name="Wu Z."/>
            <person name="Marx C.J."/>
            <person name="Vorholt J.A."/>
            <person name="Olson M.V."/>
            <person name="Kaul R."/>
            <person name="Weissenbach J."/>
            <person name="Medigue C."/>
            <person name="Lidstrom M.E."/>
        </authorList>
    </citation>
    <scope>NUCLEOTIDE SEQUENCE [LARGE SCALE GENOMIC DNA]</scope>
    <source>
        <strain evidence="3">ATCC 14718 / DSM 1338 / JCM 2805 / NCIMB 9133 / AM1</strain>
    </source>
</reference>
<dbReference type="KEGG" id="mea:Mex_2p0623"/>
<accession>C5B4T8</accession>
<sequence>MSGARGSGLWPSSRPISRSSRREQDLHRGRRDRLDGGRIDRERKAPVLARGEPLAGQRLLPVAEALYVRLVVVAYGEGDLREPLLRDPAPSPVHGRRLGVRYPDPCGRHVLGCGLGRAVRQPLLQQSARWTAPELEEMNGLGMDRAFCAVRKSDLILAEPGADLPPFDDLDRLAVLEPGQLRGFYPISGPDQLVGVGLRPLGGWLECVRVHRVEDPRLPADPSLRRQRVSVDRLAPFIRPGSVGECACKRENACECGKYKTGHLNSLDRNEPIMPMQP</sequence>
<evidence type="ECO:0000256" key="1">
    <source>
        <dbReference type="SAM" id="MobiDB-lite"/>
    </source>
</evidence>
<protein>
    <submittedName>
        <fullName evidence="2">Uncharacterized protein</fullName>
    </submittedName>
</protein>
<evidence type="ECO:0000313" key="2">
    <source>
        <dbReference type="EMBL" id="ACS43470.1"/>
    </source>
</evidence>
<name>C5B4T8_METEA</name>
<dbReference type="EMBL" id="CP001511">
    <property type="protein sequence ID" value="ACS43470.1"/>
    <property type="molecule type" value="Genomic_DNA"/>
</dbReference>
<proteinExistence type="predicted"/>
<keyword evidence="2" id="KW-0614">Plasmid</keyword>
<feature type="region of interest" description="Disordered" evidence="1">
    <location>
        <begin position="1"/>
        <end position="39"/>
    </location>
</feature>
<geneLocation type="plasmid" evidence="2 3">
    <name>megaplasmid</name>
</geneLocation>